<proteinExistence type="predicted"/>
<reference evidence="2" key="1">
    <citation type="journal article" date="2022" name="Mol. Ecol. Resour.">
        <title>The genomes of chicory, endive, great burdock and yacon provide insights into Asteraceae palaeo-polyploidization history and plant inulin production.</title>
        <authorList>
            <person name="Fan W."/>
            <person name="Wang S."/>
            <person name="Wang H."/>
            <person name="Wang A."/>
            <person name="Jiang F."/>
            <person name="Liu H."/>
            <person name="Zhao H."/>
            <person name="Xu D."/>
            <person name="Zhang Y."/>
        </authorList>
    </citation>
    <scope>NUCLEOTIDE SEQUENCE [LARGE SCALE GENOMIC DNA]</scope>
    <source>
        <strain evidence="2">cv. Yunnan</strain>
    </source>
</reference>
<gene>
    <name evidence="1" type="ORF">L1987_74763</name>
</gene>
<comment type="caution">
    <text evidence="1">The sequence shown here is derived from an EMBL/GenBank/DDBJ whole genome shotgun (WGS) entry which is preliminary data.</text>
</comment>
<evidence type="ECO:0000313" key="2">
    <source>
        <dbReference type="Proteomes" id="UP001056120"/>
    </source>
</evidence>
<name>A0ACB9A3N7_9ASTR</name>
<dbReference type="EMBL" id="CM042042">
    <property type="protein sequence ID" value="KAI3704540.1"/>
    <property type="molecule type" value="Genomic_DNA"/>
</dbReference>
<keyword evidence="2" id="KW-1185">Reference proteome</keyword>
<protein>
    <submittedName>
        <fullName evidence="1">Uncharacterized protein</fullName>
    </submittedName>
</protein>
<accession>A0ACB9A3N7</accession>
<organism evidence="1 2">
    <name type="scientific">Smallanthus sonchifolius</name>
    <dbReference type="NCBI Taxonomy" id="185202"/>
    <lineage>
        <taxon>Eukaryota</taxon>
        <taxon>Viridiplantae</taxon>
        <taxon>Streptophyta</taxon>
        <taxon>Embryophyta</taxon>
        <taxon>Tracheophyta</taxon>
        <taxon>Spermatophyta</taxon>
        <taxon>Magnoliopsida</taxon>
        <taxon>eudicotyledons</taxon>
        <taxon>Gunneridae</taxon>
        <taxon>Pentapetalae</taxon>
        <taxon>asterids</taxon>
        <taxon>campanulids</taxon>
        <taxon>Asterales</taxon>
        <taxon>Asteraceae</taxon>
        <taxon>Asteroideae</taxon>
        <taxon>Heliantheae alliance</taxon>
        <taxon>Millerieae</taxon>
        <taxon>Smallanthus</taxon>
    </lineage>
</organism>
<reference evidence="1 2" key="2">
    <citation type="journal article" date="2022" name="Mol. Ecol. Resour.">
        <title>The genomes of chicory, endive, great burdock and yacon provide insights into Asteraceae paleo-polyploidization history and plant inulin production.</title>
        <authorList>
            <person name="Fan W."/>
            <person name="Wang S."/>
            <person name="Wang H."/>
            <person name="Wang A."/>
            <person name="Jiang F."/>
            <person name="Liu H."/>
            <person name="Zhao H."/>
            <person name="Xu D."/>
            <person name="Zhang Y."/>
        </authorList>
    </citation>
    <scope>NUCLEOTIDE SEQUENCE [LARGE SCALE GENOMIC DNA]</scope>
    <source>
        <strain evidence="2">cv. Yunnan</strain>
        <tissue evidence="1">Leaves</tissue>
    </source>
</reference>
<evidence type="ECO:0000313" key="1">
    <source>
        <dbReference type="EMBL" id="KAI3704540.1"/>
    </source>
</evidence>
<sequence length="150" mass="16972">MELHDRADAAPVKPPVRVNHRRGYQEEHRVTLSGFLNFIDGLWSSCGDEKIIIFTTNRKEKLDPALLQPGRMNVHINMSYCTLCRFRLLASNYLGITQHVRFDEIMGLIRKVEITPAEVAEQLLKGGDPDIALGGLVEVLDMKMKENAVN</sequence>
<dbReference type="Proteomes" id="UP001056120">
    <property type="component" value="Linkage Group LG25"/>
</dbReference>